<keyword evidence="2" id="KW-1185">Reference proteome</keyword>
<dbReference type="OrthoDB" id="499748at2"/>
<dbReference type="AlphaFoldDB" id="A0A2S2DPU2"/>
<proteinExistence type="predicted"/>
<dbReference type="KEGG" id="mtim:DIR46_25110"/>
<gene>
    <name evidence="1" type="ORF">DIR46_25110</name>
</gene>
<protein>
    <submittedName>
        <fullName evidence="1">Uncharacterized protein</fullName>
    </submittedName>
</protein>
<name>A0A2S2DPU2_9BURK</name>
<evidence type="ECO:0000313" key="1">
    <source>
        <dbReference type="EMBL" id="AWL07384.1"/>
    </source>
</evidence>
<sequence>MTDMEKTTDKANAGMVERAPLRAPVAADVVLTRAERQGADDMLGALIAQWRGVEHSFVERLPWSFSTIRLPWMAAPLLVHWR</sequence>
<dbReference type="EMBL" id="CP029343">
    <property type="protein sequence ID" value="AWL07384.1"/>
    <property type="molecule type" value="Genomic_DNA"/>
</dbReference>
<reference evidence="1 2" key="1">
    <citation type="submission" date="2018-05" db="EMBL/GenBank/DDBJ databases">
        <title>Complete genome sequence of Massilia oculi sp. nov. CCUG 43427T (=DSM 26321T), the type strain of M. oculi, and comparison with genome sequences of other Massilia strains.</title>
        <authorList>
            <person name="Zhu B."/>
        </authorList>
    </citation>
    <scope>NUCLEOTIDE SEQUENCE [LARGE SCALE GENOMIC DNA]</scope>
    <source>
        <strain evidence="1 2">CCUG 43427</strain>
    </source>
</reference>
<evidence type="ECO:0000313" key="2">
    <source>
        <dbReference type="Proteomes" id="UP000245820"/>
    </source>
</evidence>
<organism evidence="1 2">
    <name type="scientific">Massilia oculi</name>
    <dbReference type="NCBI Taxonomy" id="945844"/>
    <lineage>
        <taxon>Bacteria</taxon>
        <taxon>Pseudomonadati</taxon>
        <taxon>Pseudomonadota</taxon>
        <taxon>Betaproteobacteria</taxon>
        <taxon>Burkholderiales</taxon>
        <taxon>Oxalobacteraceae</taxon>
        <taxon>Telluria group</taxon>
        <taxon>Massilia</taxon>
    </lineage>
</organism>
<dbReference type="Proteomes" id="UP000245820">
    <property type="component" value="Chromosome"/>
</dbReference>
<accession>A0A2S2DPU2</accession>
<dbReference type="RefSeq" id="WP_109347671.1">
    <property type="nucleotide sequence ID" value="NZ_CP029343.1"/>
</dbReference>